<sequence>MRCVICQIDFNTISAYVNHHRDLHSHSRNIRLICSCGGSFGSLRSLQTHWWRFHNEEKGNNDKDIELNALEECAQEDLSCLNNQEALQDLDFQMERNNVNDENESPNSTSETGDTITKKQDIQIVNYAYVPFLISLEKYLRLPEVQADLHRATTIYDPNCIQDVHDGIFERNYPDFQKSIYLKIELNSDDLTITNPISHRAHSIFFFIGLY</sequence>
<dbReference type="EMBL" id="CAJNOG010000643">
    <property type="protein sequence ID" value="CAF1324642.1"/>
    <property type="molecule type" value="Genomic_DNA"/>
</dbReference>
<name>A0A815F7D4_9BILA</name>
<reference evidence="3" key="1">
    <citation type="submission" date="2021-02" db="EMBL/GenBank/DDBJ databases">
        <authorList>
            <person name="Nowell W R."/>
        </authorList>
    </citation>
    <scope>NUCLEOTIDE SEQUENCE</scope>
</reference>
<dbReference type="GO" id="GO:0008270">
    <property type="term" value="F:zinc ion binding"/>
    <property type="evidence" value="ECO:0007669"/>
    <property type="project" value="UniProtKB-KW"/>
</dbReference>
<keyword evidence="1" id="KW-0862">Zinc</keyword>
<feature type="domain" description="C2H2-type" evidence="2">
    <location>
        <begin position="1"/>
        <end position="29"/>
    </location>
</feature>
<organism evidence="3 5">
    <name type="scientific">Adineta steineri</name>
    <dbReference type="NCBI Taxonomy" id="433720"/>
    <lineage>
        <taxon>Eukaryota</taxon>
        <taxon>Metazoa</taxon>
        <taxon>Spiralia</taxon>
        <taxon>Gnathifera</taxon>
        <taxon>Rotifera</taxon>
        <taxon>Eurotatoria</taxon>
        <taxon>Bdelloidea</taxon>
        <taxon>Adinetida</taxon>
        <taxon>Adinetidae</taxon>
        <taxon>Adineta</taxon>
    </lineage>
</organism>
<keyword evidence="1" id="KW-0479">Metal-binding</keyword>
<dbReference type="EMBL" id="CAJOAZ010001632">
    <property type="protein sequence ID" value="CAF3838482.1"/>
    <property type="molecule type" value="Genomic_DNA"/>
</dbReference>
<evidence type="ECO:0000313" key="3">
    <source>
        <dbReference type="EMBL" id="CAF1324642.1"/>
    </source>
</evidence>
<evidence type="ECO:0000313" key="5">
    <source>
        <dbReference type="Proteomes" id="UP000663845"/>
    </source>
</evidence>
<dbReference type="AlphaFoldDB" id="A0A815F7D4"/>
<accession>A0A815F7D4</accession>
<keyword evidence="1" id="KW-0863">Zinc-finger</keyword>
<dbReference type="Proteomes" id="UP000663845">
    <property type="component" value="Unassembled WGS sequence"/>
</dbReference>
<gene>
    <name evidence="3" type="ORF">JYZ213_LOCUS33603</name>
    <name evidence="4" type="ORF">OXD698_LOCUS20520</name>
</gene>
<protein>
    <recommendedName>
        <fullName evidence="2">C2H2-type domain-containing protein</fullName>
    </recommendedName>
</protein>
<dbReference type="InterPro" id="IPR013087">
    <property type="entry name" value="Znf_C2H2_type"/>
</dbReference>
<evidence type="ECO:0000259" key="2">
    <source>
        <dbReference type="PROSITE" id="PS50157"/>
    </source>
</evidence>
<dbReference type="Proteomes" id="UP000663844">
    <property type="component" value="Unassembled WGS sequence"/>
</dbReference>
<dbReference type="PROSITE" id="PS50157">
    <property type="entry name" value="ZINC_FINGER_C2H2_2"/>
    <property type="match status" value="1"/>
</dbReference>
<evidence type="ECO:0000313" key="4">
    <source>
        <dbReference type="EMBL" id="CAF3838482.1"/>
    </source>
</evidence>
<comment type="caution">
    <text evidence="3">The sequence shown here is derived from an EMBL/GenBank/DDBJ whole genome shotgun (WGS) entry which is preliminary data.</text>
</comment>
<proteinExistence type="predicted"/>
<dbReference type="PROSITE" id="PS00028">
    <property type="entry name" value="ZINC_FINGER_C2H2_1"/>
    <property type="match status" value="1"/>
</dbReference>
<evidence type="ECO:0000256" key="1">
    <source>
        <dbReference type="PROSITE-ProRule" id="PRU00042"/>
    </source>
</evidence>